<protein>
    <submittedName>
        <fullName evidence="2">DUF459 domain-containing protein</fullName>
    </submittedName>
</protein>
<evidence type="ECO:0000313" key="2">
    <source>
        <dbReference type="EMBL" id="XCG47699.1"/>
    </source>
</evidence>
<sequence length="419" mass="45233">MQSHQRIWFAARRLFALMVALAVLVTGISIAAPIQVAAQEYRPWLRNLWVVPRRERRVIRRAVPQREVPGARRNAIRRSTGQARKSVARHNVERAAEPEVQAVEKLADAKVVLVVGDFLASGLAEGLAEAYAENPRVKVVDRSNGSSGFVRDDFFDWPGEIAGIIEAEKPAAIIVMLGSNDRQQIKVRGEREPIRSEGWTREYTLRTEKFGKAIADGKVPFIWVGMPAFKSSKLTSDMLAFNDIYRASAESAGAEFVDIWDGFVDENGAFVATGPDVNGQPVRLRASDGINMTAAGKRKLAFYAEKPLNKVLGETTGPEPVALAPATLPAVAPGAPSGAPVDRTVPISLADPQLDGGTELLGAQAPQKREARSPGERLAIEGVAPDAAPGRADDFSRPRKPLIPTATPDSADTTTAIGR</sequence>
<proteinExistence type="predicted"/>
<feature type="compositionally biased region" description="Basic and acidic residues" evidence="1">
    <location>
        <begin position="367"/>
        <end position="379"/>
    </location>
</feature>
<dbReference type="CDD" id="cd01829">
    <property type="entry name" value="SGNH_hydrolase_peri2"/>
    <property type="match status" value="1"/>
</dbReference>
<dbReference type="AlphaFoldDB" id="A0AAU8CN47"/>
<dbReference type="RefSeq" id="WP_353644758.1">
    <property type="nucleotide sequence ID" value="NZ_CP159253.1"/>
</dbReference>
<evidence type="ECO:0000256" key="1">
    <source>
        <dbReference type="SAM" id="MobiDB-lite"/>
    </source>
</evidence>
<dbReference type="Gene3D" id="3.40.50.1110">
    <property type="entry name" value="SGNH hydrolase"/>
    <property type="match status" value="1"/>
</dbReference>
<dbReference type="EMBL" id="CP159253">
    <property type="protein sequence ID" value="XCG47699.1"/>
    <property type="molecule type" value="Genomic_DNA"/>
</dbReference>
<dbReference type="SUPFAM" id="SSF52266">
    <property type="entry name" value="SGNH hydrolase"/>
    <property type="match status" value="1"/>
</dbReference>
<dbReference type="InterPro" id="IPR036514">
    <property type="entry name" value="SGNH_hydro_sf"/>
</dbReference>
<feature type="region of interest" description="Disordered" evidence="1">
    <location>
        <begin position="331"/>
        <end position="419"/>
    </location>
</feature>
<feature type="compositionally biased region" description="Low complexity" evidence="1">
    <location>
        <begin position="331"/>
        <end position="341"/>
    </location>
</feature>
<feature type="compositionally biased region" description="Low complexity" evidence="1">
    <location>
        <begin position="404"/>
        <end position="419"/>
    </location>
</feature>
<organism evidence="2">
    <name type="scientific">Mesorhizobium sp. WSM2240</name>
    <dbReference type="NCBI Taxonomy" id="3228851"/>
    <lineage>
        <taxon>Bacteria</taxon>
        <taxon>Pseudomonadati</taxon>
        <taxon>Pseudomonadota</taxon>
        <taxon>Alphaproteobacteria</taxon>
        <taxon>Hyphomicrobiales</taxon>
        <taxon>Phyllobacteriaceae</taxon>
        <taxon>Mesorhizobium</taxon>
    </lineage>
</organism>
<accession>A0AAU8CN47</accession>
<name>A0AAU8CN47_9HYPH</name>
<gene>
    <name evidence="2" type="ORF">ABVK50_20885</name>
</gene>
<dbReference type="Pfam" id="PF04311">
    <property type="entry name" value="DUF459"/>
    <property type="match status" value="1"/>
</dbReference>
<dbReference type="InterPro" id="IPR007407">
    <property type="entry name" value="DUF459"/>
</dbReference>
<dbReference type="GO" id="GO:0016788">
    <property type="term" value="F:hydrolase activity, acting on ester bonds"/>
    <property type="evidence" value="ECO:0007669"/>
    <property type="project" value="UniProtKB-ARBA"/>
</dbReference>
<reference evidence="2" key="1">
    <citation type="submission" date="2024-06" db="EMBL/GenBank/DDBJ databases">
        <title>Mesorhizobium karijinii sp. nov., a symbiont of the iconic Swainsona formosa from arid Australia.</title>
        <authorList>
            <person name="Hill Y.J."/>
            <person name="Watkin E.L.J."/>
            <person name="O'Hara G.W."/>
            <person name="Terpolilli J."/>
            <person name="Tye M.L."/>
            <person name="Kohlmeier M.G."/>
        </authorList>
    </citation>
    <scope>NUCLEOTIDE SEQUENCE</scope>
    <source>
        <strain evidence="2">WSM2240</strain>
    </source>
</reference>